<name>A0A1Q8WR17_9ACTO</name>
<dbReference type="AlphaFoldDB" id="A0A1Q8WR17"/>
<reference evidence="1 2" key="1">
    <citation type="submission" date="2019-06" db="EMBL/GenBank/DDBJ databases">
        <title>Draft genome sequence of Actinomyces oris CCUG 34288T.</title>
        <authorList>
            <person name="Salva-Serra F."/>
            <person name="Cardew S."/>
            <person name="Moore E."/>
        </authorList>
    </citation>
    <scope>NUCLEOTIDE SEQUENCE [LARGE SCALE GENOMIC DNA]</scope>
    <source>
        <strain evidence="1 2">CCUG 34288</strain>
    </source>
</reference>
<organism evidence="1 2">
    <name type="scientific">Actinomyces oris</name>
    <dbReference type="NCBI Taxonomy" id="544580"/>
    <lineage>
        <taxon>Bacteria</taxon>
        <taxon>Bacillati</taxon>
        <taxon>Actinomycetota</taxon>
        <taxon>Actinomycetes</taxon>
        <taxon>Actinomycetales</taxon>
        <taxon>Actinomycetaceae</taxon>
        <taxon>Actinomyces</taxon>
    </lineage>
</organism>
<proteinExistence type="predicted"/>
<accession>A0A1Q8WR17</accession>
<dbReference type="EMBL" id="VICC01000003">
    <property type="protein sequence ID" value="TQD62214.1"/>
    <property type="molecule type" value="Genomic_DNA"/>
</dbReference>
<gene>
    <name evidence="1" type="ORF">FK267_04250</name>
</gene>
<protein>
    <submittedName>
        <fullName evidence="1">Uncharacterized protein</fullName>
    </submittedName>
</protein>
<comment type="caution">
    <text evidence="1">The sequence shown here is derived from an EMBL/GenBank/DDBJ whole genome shotgun (WGS) entry which is preliminary data.</text>
</comment>
<dbReference type="RefSeq" id="WP_075378874.1">
    <property type="nucleotide sequence ID" value="NZ_CP066060.1"/>
</dbReference>
<dbReference type="GeneID" id="64213361"/>
<evidence type="ECO:0000313" key="1">
    <source>
        <dbReference type="EMBL" id="TQD62214.1"/>
    </source>
</evidence>
<dbReference type="Proteomes" id="UP000317942">
    <property type="component" value="Unassembled WGS sequence"/>
</dbReference>
<sequence length="261" mass="28295">MLVLTGSRSHPDATKDWDMGQAAALLQQLGHGPALLLCRTGEDEHAARTVRGILKRKDLGILAVNEPETRFRALGYCLLQLHSRVYGQAQIVVNALRPALCTRVALSSVSKLTNPSPTIGQHLQSMVPGSRFTLDLGETQGRVTKVKNVVWDKPPQGSLAIWAADDEQNRVTGALASLGLHREPLLPMSHTWPAKSWAEMTMLITDPGPLVSQALAPLAQTYCPYCGQMAVPQGCLLCGTWPNVPVQPPRTSAPHPVKESR</sequence>
<evidence type="ECO:0000313" key="2">
    <source>
        <dbReference type="Proteomes" id="UP000317942"/>
    </source>
</evidence>